<dbReference type="PANTHER" id="PTHR35317">
    <property type="entry name" value="OS04G0629600 PROTEIN"/>
    <property type="match status" value="1"/>
</dbReference>
<accession>A0A2I0L660</accession>
<reference evidence="1 2" key="1">
    <citation type="submission" date="2017-11" db="EMBL/GenBank/DDBJ databases">
        <title>De-novo sequencing of pomegranate (Punica granatum L.) genome.</title>
        <authorList>
            <person name="Akparov Z."/>
            <person name="Amiraslanov A."/>
            <person name="Hajiyeva S."/>
            <person name="Abbasov M."/>
            <person name="Kaur K."/>
            <person name="Hamwieh A."/>
            <person name="Solovyev V."/>
            <person name="Salamov A."/>
            <person name="Braich B."/>
            <person name="Kosarev P."/>
            <person name="Mahmoud A."/>
            <person name="Hajiyev E."/>
            <person name="Babayeva S."/>
            <person name="Izzatullayeva V."/>
            <person name="Mammadov A."/>
            <person name="Mammadov A."/>
            <person name="Sharifova S."/>
            <person name="Ojaghi J."/>
            <person name="Eynullazada K."/>
            <person name="Bayramov B."/>
            <person name="Abdulazimova A."/>
            <person name="Shahmuradov I."/>
        </authorList>
    </citation>
    <scope>NUCLEOTIDE SEQUENCE [LARGE SCALE GENOMIC DNA]</scope>
    <source>
        <strain evidence="2">cv. AG2017</strain>
        <tissue evidence="1">Leaf</tissue>
    </source>
</reference>
<name>A0A2I0L660_PUNGR</name>
<gene>
    <name evidence="1" type="ORF">CRG98_003464</name>
</gene>
<organism evidence="1 2">
    <name type="scientific">Punica granatum</name>
    <name type="common">Pomegranate</name>
    <dbReference type="NCBI Taxonomy" id="22663"/>
    <lineage>
        <taxon>Eukaryota</taxon>
        <taxon>Viridiplantae</taxon>
        <taxon>Streptophyta</taxon>
        <taxon>Embryophyta</taxon>
        <taxon>Tracheophyta</taxon>
        <taxon>Spermatophyta</taxon>
        <taxon>Magnoliopsida</taxon>
        <taxon>eudicotyledons</taxon>
        <taxon>Gunneridae</taxon>
        <taxon>Pentapetalae</taxon>
        <taxon>rosids</taxon>
        <taxon>malvids</taxon>
        <taxon>Myrtales</taxon>
        <taxon>Lythraceae</taxon>
        <taxon>Punica</taxon>
    </lineage>
</organism>
<dbReference type="EMBL" id="PGOL01000130">
    <property type="protein sequence ID" value="PKI76103.1"/>
    <property type="molecule type" value="Genomic_DNA"/>
</dbReference>
<dbReference type="AlphaFoldDB" id="A0A2I0L660"/>
<evidence type="ECO:0000313" key="2">
    <source>
        <dbReference type="Proteomes" id="UP000233551"/>
    </source>
</evidence>
<dbReference type="PANTHER" id="PTHR35317:SF24">
    <property type="entry name" value="RETROVIRUS-RELATED POL POLYPROTEIN FROM TRANSPOSON TNT 1-94"/>
    <property type="match status" value="1"/>
</dbReference>
<evidence type="ECO:0000313" key="1">
    <source>
        <dbReference type="EMBL" id="PKI76103.1"/>
    </source>
</evidence>
<dbReference type="Proteomes" id="UP000233551">
    <property type="component" value="Unassembled WGS sequence"/>
</dbReference>
<sequence>MAPPVFDGDNYQPWVVRMKAYLGSCDLWEAVEQDYKVAPLSDNPTLNQIRYYKERTIRKAKAKSCLYVAVSPSIFSRIMMCESAQAIWDFLKAECQGDERIRRMKVLNLIREFKWQQMMESKTIKEYSDRLIGIANKVRVLGTDLSNSK</sequence>
<keyword evidence="2" id="KW-1185">Reference proteome</keyword>
<protein>
    <submittedName>
        <fullName evidence="1">Uncharacterized protein</fullName>
    </submittedName>
</protein>
<comment type="caution">
    <text evidence="1">The sequence shown here is derived from an EMBL/GenBank/DDBJ whole genome shotgun (WGS) entry which is preliminary data.</text>
</comment>
<proteinExistence type="predicted"/>
<dbReference type="Pfam" id="PF14223">
    <property type="entry name" value="Retrotran_gag_2"/>
    <property type="match status" value="1"/>
</dbReference>